<dbReference type="GO" id="GO:0016989">
    <property type="term" value="F:sigma factor antagonist activity"/>
    <property type="evidence" value="ECO:0007669"/>
    <property type="project" value="TreeGrafter"/>
</dbReference>
<keyword evidence="1" id="KW-0472">Membrane</keyword>
<feature type="domain" description="FecR protein" evidence="2">
    <location>
        <begin position="144"/>
        <end position="225"/>
    </location>
</feature>
<dbReference type="AlphaFoldDB" id="A0A1G9VMB1"/>
<dbReference type="Pfam" id="PF04773">
    <property type="entry name" value="FecR"/>
    <property type="match status" value="1"/>
</dbReference>
<dbReference type="Gene3D" id="2.60.120.1440">
    <property type="match status" value="1"/>
</dbReference>
<dbReference type="EMBL" id="FNGS01000008">
    <property type="protein sequence ID" value="SDM73246.1"/>
    <property type="molecule type" value="Genomic_DNA"/>
</dbReference>
<dbReference type="InterPro" id="IPR032508">
    <property type="entry name" value="FecR_C"/>
</dbReference>
<dbReference type="InterPro" id="IPR012373">
    <property type="entry name" value="Ferrdict_sens_TM"/>
</dbReference>
<evidence type="ECO:0000313" key="4">
    <source>
        <dbReference type="EMBL" id="SDM73246.1"/>
    </source>
</evidence>
<accession>A0A1G9VMB1</accession>
<gene>
    <name evidence="4" type="ORF">SAMN04488090_4164</name>
</gene>
<organism evidence="4 5">
    <name type="scientific">Siphonobacter aquaeclarae</name>
    <dbReference type="NCBI Taxonomy" id="563176"/>
    <lineage>
        <taxon>Bacteria</taxon>
        <taxon>Pseudomonadati</taxon>
        <taxon>Bacteroidota</taxon>
        <taxon>Cytophagia</taxon>
        <taxon>Cytophagales</taxon>
        <taxon>Cytophagaceae</taxon>
        <taxon>Siphonobacter</taxon>
    </lineage>
</organism>
<dbReference type="Pfam" id="PF16344">
    <property type="entry name" value="FecR_C"/>
    <property type="match status" value="1"/>
</dbReference>
<reference evidence="4 5" key="1">
    <citation type="submission" date="2016-10" db="EMBL/GenBank/DDBJ databases">
        <authorList>
            <person name="de Groot N.N."/>
        </authorList>
    </citation>
    <scope>NUCLEOTIDE SEQUENCE [LARGE SCALE GENOMIC DNA]</scope>
    <source>
        <strain evidence="4 5">DSM 21668</strain>
    </source>
</reference>
<evidence type="ECO:0000256" key="1">
    <source>
        <dbReference type="SAM" id="Phobius"/>
    </source>
</evidence>
<evidence type="ECO:0000259" key="2">
    <source>
        <dbReference type="Pfam" id="PF04773"/>
    </source>
</evidence>
<proteinExistence type="predicted"/>
<feature type="transmembrane region" description="Helical" evidence="1">
    <location>
        <begin position="87"/>
        <end position="107"/>
    </location>
</feature>
<keyword evidence="5" id="KW-1185">Reference proteome</keyword>
<dbReference type="OrthoDB" id="1099916at2"/>
<dbReference type="RefSeq" id="WP_093207513.1">
    <property type="nucleotide sequence ID" value="NZ_FNGS01000008.1"/>
</dbReference>
<dbReference type="InterPro" id="IPR006860">
    <property type="entry name" value="FecR"/>
</dbReference>
<dbReference type="PANTHER" id="PTHR30273:SF2">
    <property type="entry name" value="PROTEIN FECR"/>
    <property type="match status" value="1"/>
</dbReference>
<keyword evidence="1" id="KW-1133">Transmembrane helix</keyword>
<dbReference type="PIRSF" id="PIRSF018266">
    <property type="entry name" value="FecR"/>
    <property type="match status" value="1"/>
</dbReference>
<dbReference type="PANTHER" id="PTHR30273">
    <property type="entry name" value="PERIPLASMIC SIGNAL SENSOR AND SIGMA FACTOR ACTIVATOR FECR-RELATED"/>
    <property type="match status" value="1"/>
</dbReference>
<keyword evidence="1" id="KW-0812">Transmembrane</keyword>
<dbReference type="Proteomes" id="UP000198901">
    <property type="component" value="Unassembled WGS sequence"/>
</dbReference>
<dbReference type="Gene3D" id="3.55.50.30">
    <property type="match status" value="1"/>
</dbReference>
<evidence type="ECO:0000259" key="3">
    <source>
        <dbReference type="Pfam" id="PF16344"/>
    </source>
</evidence>
<dbReference type="STRING" id="563176.SAMN04488090_4164"/>
<name>A0A1G9VMB1_9BACT</name>
<evidence type="ECO:0000313" key="5">
    <source>
        <dbReference type="Proteomes" id="UP000198901"/>
    </source>
</evidence>
<protein>
    <submittedName>
        <fullName evidence="4">FecR family protein</fullName>
    </submittedName>
</protein>
<feature type="domain" description="Protein FecR C-terminal" evidence="3">
    <location>
        <begin position="274"/>
        <end position="341"/>
    </location>
</feature>
<sequence>MDYSAYGADDFLRDASFRRWVLKTASGDEQFFWDNYYLRQPAQQAEMDRAAAWIRDFRSAYNEISEEEIDGEVDRLVASARGTRKPFFRIAWGAAAAVVLTAGLFWWTQRPARVQPVAVVTGEKGLKEHAYLEKKNSSAKPMLLTLDDKSSVLLQPNSRIVVGKSKGTGKREVFLDGEAFFEVRKDPANPFYVYTQGLVARVLGTSFSVASRNKIVTVTVKTGKVSVFPDEEAASASGVVLTPNQRLTFREQQMTFSKIEDAEELTMPIQQLSFDFRRTPLSEVFAALEKAYGIPIRYDKELLGRCQLTALLGDEPLPEKLNLISRTMELDYTLSSSEIVIRGTGCKQLIPLNHTTSNP</sequence>